<evidence type="ECO:0000259" key="2">
    <source>
        <dbReference type="Pfam" id="PF20789"/>
    </source>
</evidence>
<dbReference type="STRING" id="1440774.Y900_013720"/>
<dbReference type="InterPro" id="IPR042171">
    <property type="entry name" value="Acyl-CoA_hotdog"/>
</dbReference>
<gene>
    <name evidence="3" type="ORF">Y900_013720</name>
</gene>
<evidence type="ECO:0000313" key="4">
    <source>
        <dbReference type="Proteomes" id="UP000022835"/>
    </source>
</evidence>
<reference evidence="3" key="1">
    <citation type="submission" date="2014-05" db="EMBL/GenBank/DDBJ databases">
        <title>Genome sequence of Mycobacterium aromaticivorans strain JS19b1T (= DSM 45407T).</title>
        <authorList>
            <person name="Kwak Y."/>
            <person name="Park G.-S."/>
            <person name="Li Q.X."/>
            <person name="Lee S.-E."/>
            <person name="Shin J.-H."/>
        </authorList>
    </citation>
    <scope>NUCLEOTIDE SEQUENCE [LARGE SCALE GENOMIC DNA]</scope>
    <source>
        <strain evidence="3">JS19b1</strain>
    </source>
</reference>
<dbReference type="Pfam" id="PF20789">
    <property type="entry name" value="4HBT_3C"/>
    <property type="match status" value="1"/>
</dbReference>
<evidence type="ECO:0000313" key="3">
    <source>
        <dbReference type="EMBL" id="KDE99965.1"/>
    </source>
</evidence>
<name>A0A064CHZ6_9MYCO</name>
<dbReference type="InterPro" id="IPR029069">
    <property type="entry name" value="HotDog_dom_sf"/>
</dbReference>
<proteinExistence type="predicted"/>
<dbReference type="Gene3D" id="2.40.160.210">
    <property type="entry name" value="Acyl-CoA thioesterase, double hotdog domain"/>
    <property type="match status" value="1"/>
</dbReference>
<dbReference type="Pfam" id="PF13622">
    <property type="entry name" value="4HBT_3"/>
    <property type="match status" value="1"/>
</dbReference>
<accession>A0A064CHZ6</accession>
<dbReference type="OrthoDB" id="1413770at2"/>
<dbReference type="EMBL" id="JALN02000001">
    <property type="protein sequence ID" value="KDE99965.1"/>
    <property type="molecule type" value="Genomic_DNA"/>
</dbReference>
<keyword evidence="4" id="KW-1185">Reference proteome</keyword>
<sequence length="261" mass="27760">MSYFSRVSGHSYRANEHAGGAWNLAEQHIAPSFGLLAHAIETDRDARGNGHLAVARLSYDILGTVPVGVVEEVEVRVLRPGRTIELVEATLTHQDRAVVLARAWLMKGYDTSALRGSGLRPIPSPAEMPEWDPSAVWPGGFIASAEVRRAEERPGRAVYWVRTAVPLLDGEQVSPLARAAGLLDIANGMAVLVDPREVAFPNLDLTAHFFAEPAGEWVGFDTAVSIGPTGIGLTHSIIHDATGPIGAVSQSLTVRPGSGIG</sequence>
<dbReference type="RefSeq" id="WP_036342393.1">
    <property type="nucleotide sequence ID" value="NZ_JALN02000001.1"/>
</dbReference>
<comment type="caution">
    <text evidence="3">The sequence shown here is derived from an EMBL/GenBank/DDBJ whole genome shotgun (WGS) entry which is preliminary data.</text>
</comment>
<evidence type="ECO:0000259" key="1">
    <source>
        <dbReference type="Pfam" id="PF13622"/>
    </source>
</evidence>
<dbReference type="InterPro" id="IPR049450">
    <property type="entry name" value="ACOT8-like_C"/>
</dbReference>
<feature type="domain" description="Acyl-CoA thioesterase-like N-terminal HotDog" evidence="1">
    <location>
        <begin position="22"/>
        <end position="105"/>
    </location>
</feature>
<protein>
    <submittedName>
        <fullName evidence="3">Thioesterase</fullName>
    </submittedName>
</protein>
<dbReference type="Proteomes" id="UP000022835">
    <property type="component" value="Unassembled WGS sequence"/>
</dbReference>
<dbReference type="InterPro" id="IPR049449">
    <property type="entry name" value="TesB_ACOT8-like_N"/>
</dbReference>
<organism evidence="3 4">
    <name type="scientific">Mycolicibacterium aromaticivorans JS19b1 = JCM 16368</name>
    <dbReference type="NCBI Taxonomy" id="1440774"/>
    <lineage>
        <taxon>Bacteria</taxon>
        <taxon>Bacillati</taxon>
        <taxon>Actinomycetota</taxon>
        <taxon>Actinomycetes</taxon>
        <taxon>Mycobacteriales</taxon>
        <taxon>Mycobacteriaceae</taxon>
        <taxon>Mycolicibacterium</taxon>
    </lineage>
</organism>
<feature type="domain" description="Acyl-CoA thioesterase-like C-terminal" evidence="2">
    <location>
        <begin position="139"/>
        <end position="254"/>
    </location>
</feature>
<dbReference type="SUPFAM" id="SSF54637">
    <property type="entry name" value="Thioesterase/thiol ester dehydrase-isomerase"/>
    <property type="match status" value="1"/>
</dbReference>
<dbReference type="AlphaFoldDB" id="A0A064CHZ6"/>
<dbReference type="eggNOG" id="COG2050">
    <property type="taxonomic scope" value="Bacteria"/>
</dbReference>